<dbReference type="InterPro" id="IPR024135">
    <property type="entry name" value="LAMTOR5"/>
</dbReference>
<dbReference type="GO" id="GO:0005764">
    <property type="term" value="C:lysosome"/>
    <property type="evidence" value="ECO:0007669"/>
    <property type="project" value="UniProtKB-SubCell"/>
</dbReference>
<protein>
    <recommendedName>
        <fullName evidence="6">Late endosomal/lysosomal adaptor and MAPK and MTOR activator 5</fullName>
    </recommendedName>
</protein>
<dbReference type="PANTHER" id="PTHR13342">
    <property type="entry name" value="RAGULATOR COMPLEX PROTEIN LAMTOR5"/>
    <property type="match status" value="1"/>
</dbReference>
<dbReference type="AlphaFoldDB" id="A0A913ZQQ0"/>
<evidence type="ECO:0000256" key="1">
    <source>
        <dbReference type="ARBA" id="ARBA00004371"/>
    </source>
</evidence>
<dbReference type="FunFam" id="3.30.450.30:FF:000005">
    <property type="entry name" value="Ragulator complex protein LAMTOR5 homolog"/>
    <property type="match status" value="1"/>
</dbReference>
<sequence length="92" mass="9626">MENNLERLLDETLNNPGVVGVLCADKQGLCLGVKGTATPESSGIVVALSQQAALLKPAASTAPVICLESDKGNVLVKSHEDTTLVIHKMPVY</sequence>
<dbReference type="GO" id="GO:0043066">
    <property type="term" value="P:negative regulation of apoptotic process"/>
    <property type="evidence" value="ECO:0007669"/>
    <property type="project" value="InterPro"/>
</dbReference>
<dbReference type="RefSeq" id="XP_038054017.1">
    <property type="nucleotide sequence ID" value="XM_038198089.1"/>
</dbReference>
<comment type="similarity">
    <text evidence="3">Belongs to the LAMTOR5 family.</text>
</comment>
<dbReference type="GO" id="GO:0071230">
    <property type="term" value="P:cellular response to amino acid stimulus"/>
    <property type="evidence" value="ECO:0007669"/>
    <property type="project" value="TreeGrafter"/>
</dbReference>
<dbReference type="Pfam" id="PF16672">
    <property type="entry name" value="LAMTOR5"/>
    <property type="match status" value="1"/>
</dbReference>
<accession>A0A913ZQQ0</accession>
<dbReference type="GeneID" id="119726436"/>
<evidence type="ECO:0000256" key="6">
    <source>
        <dbReference type="ARBA" id="ARBA00032692"/>
    </source>
</evidence>
<evidence type="ECO:0000256" key="5">
    <source>
        <dbReference type="ARBA" id="ARBA00023228"/>
    </source>
</evidence>
<dbReference type="OrthoDB" id="76862at2759"/>
<comment type="subcellular location">
    <subcellularLocation>
        <location evidence="2">Cytoplasm</location>
    </subcellularLocation>
    <subcellularLocation>
        <location evidence="1">Lysosome</location>
    </subcellularLocation>
</comment>
<dbReference type="PANTHER" id="PTHR13342:SF2">
    <property type="entry name" value="RAGULATOR COMPLEX PROTEIN LAMTOR5"/>
    <property type="match status" value="1"/>
</dbReference>
<keyword evidence="8" id="KW-1185">Reference proteome</keyword>
<keyword evidence="5" id="KW-0458">Lysosome</keyword>
<keyword evidence="4" id="KW-0963">Cytoplasm</keyword>
<organism evidence="7 8">
    <name type="scientific">Patiria miniata</name>
    <name type="common">Bat star</name>
    <name type="synonym">Asterina miniata</name>
    <dbReference type="NCBI Taxonomy" id="46514"/>
    <lineage>
        <taxon>Eukaryota</taxon>
        <taxon>Metazoa</taxon>
        <taxon>Echinodermata</taxon>
        <taxon>Eleutherozoa</taxon>
        <taxon>Asterozoa</taxon>
        <taxon>Asteroidea</taxon>
        <taxon>Valvatacea</taxon>
        <taxon>Valvatida</taxon>
        <taxon>Asterinidae</taxon>
        <taxon>Patiria</taxon>
    </lineage>
</organism>
<dbReference type="OMA" id="GIIYKQT"/>
<dbReference type="GO" id="GO:0071986">
    <property type="term" value="C:Ragulator complex"/>
    <property type="evidence" value="ECO:0007669"/>
    <property type="project" value="InterPro"/>
</dbReference>
<evidence type="ECO:0000256" key="3">
    <source>
        <dbReference type="ARBA" id="ARBA00007795"/>
    </source>
</evidence>
<dbReference type="Proteomes" id="UP000887568">
    <property type="component" value="Unplaced"/>
</dbReference>
<dbReference type="Gene3D" id="3.30.450.30">
    <property type="entry name" value="Dynein light chain 2a, cytoplasmic"/>
    <property type="match status" value="1"/>
</dbReference>
<evidence type="ECO:0000256" key="4">
    <source>
        <dbReference type="ARBA" id="ARBA00022490"/>
    </source>
</evidence>
<dbReference type="EnsemblMetazoa" id="XM_038198089.1">
    <property type="protein sequence ID" value="XP_038054017.1"/>
    <property type="gene ID" value="LOC119726436"/>
</dbReference>
<evidence type="ECO:0000256" key="2">
    <source>
        <dbReference type="ARBA" id="ARBA00004496"/>
    </source>
</evidence>
<evidence type="ECO:0000313" key="7">
    <source>
        <dbReference type="EnsemblMetazoa" id="XP_038054017.1"/>
    </source>
</evidence>
<dbReference type="GO" id="GO:0005085">
    <property type="term" value="F:guanyl-nucleotide exchange factor activity"/>
    <property type="evidence" value="ECO:0007669"/>
    <property type="project" value="TreeGrafter"/>
</dbReference>
<name>A0A913ZQQ0_PATMI</name>
<proteinExistence type="inferred from homology"/>
<dbReference type="PRINTS" id="PR02092">
    <property type="entry name" value="HEPBVIRUSXIP"/>
</dbReference>
<reference evidence="7" key="1">
    <citation type="submission" date="2022-11" db="UniProtKB">
        <authorList>
            <consortium name="EnsemblMetazoa"/>
        </authorList>
    </citation>
    <scope>IDENTIFICATION</scope>
</reference>
<dbReference type="SUPFAM" id="SSF103196">
    <property type="entry name" value="Roadblock/LC7 domain"/>
    <property type="match status" value="1"/>
</dbReference>
<dbReference type="GO" id="GO:1904263">
    <property type="term" value="P:positive regulation of TORC1 signaling"/>
    <property type="evidence" value="ECO:0007669"/>
    <property type="project" value="TreeGrafter"/>
</dbReference>
<evidence type="ECO:0000313" key="8">
    <source>
        <dbReference type="Proteomes" id="UP000887568"/>
    </source>
</evidence>